<proteinExistence type="predicted"/>
<organism evidence="1 2">
    <name type="scientific">Actinomadura fulvescens</name>
    <dbReference type="NCBI Taxonomy" id="46160"/>
    <lineage>
        <taxon>Bacteria</taxon>
        <taxon>Bacillati</taxon>
        <taxon>Actinomycetota</taxon>
        <taxon>Actinomycetes</taxon>
        <taxon>Streptosporangiales</taxon>
        <taxon>Thermomonosporaceae</taxon>
        <taxon>Actinomadura</taxon>
    </lineage>
</organism>
<name>A0ABN3PUW2_9ACTN</name>
<dbReference type="Proteomes" id="UP001501509">
    <property type="component" value="Unassembled WGS sequence"/>
</dbReference>
<gene>
    <name evidence="1" type="ORF">GCM10010411_39670</name>
</gene>
<protein>
    <recommendedName>
        <fullName evidence="3">Lipoprotein</fullName>
    </recommendedName>
</protein>
<sequence>MAAVRVIGILISVGVLTACGSVWDDEEACALSDCPTWRPTATATAVPKDPQTGSAARLLLRWRVTGGFAGLGGPGSIPEFSLYADGRAFAPRQGAVGPIPAMAEFQLTRGALKRLLDDARTAGLERSRTAGPEDIADAQTLEITLGGARTRIVHPESQPDDPAVHLWKRLQPFAWPAADQEGSHHTYTPLQVAVLSSETTPSGKPVKPWPLTPLGQGEQVGGASCTVVAAPPPATADKLVPGAIWLSRGKTYSVRFRPLLPDEHACKDVARA</sequence>
<reference evidence="1 2" key="1">
    <citation type="journal article" date="2019" name="Int. J. Syst. Evol. Microbiol.">
        <title>The Global Catalogue of Microorganisms (GCM) 10K type strain sequencing project: providing services to taxonomists for standard genome sequencing and annotation.</title>
        <authorList>
            <consortium name="The Broad Institute Genomics Platform"/>
            <consortium name="The Broad Institute Genome Sequencing Center for Infectious Disease"/>
            <person name="Wu L."/>
            <person name="Ma J."/>
        </authorList>
    </citation>
    <scope>NUCLEOTIDE SEQUENCE [LARGE SCALE GENOMIC DNA]</scope>
    <source>
        <strain evidence="1 2">JCM 6833</strain>
    </source>
</reference>
<dbReference type="EMBL" id="BAAATD010000005">
    <property type="protein sequence ID" value="GAA2601955.1"/>
    <property type="molecule type" value="Genomic_DNA"/>
</dbReference>
<dbReference type="RefSeq" id="WP_344542869.1">
    <property type="nucleotide sequence ID" value="NZ_BAAATD010000005.1"/>
</dbReference>
<keyword evidence="2" id="KW-1185">Reference proteome</keyword>
<accession>A0ABN3PUW2</accession>
<evidence type="ECO:0008006" key="3">
    <source>
        <dbReference type="Google" id="ProtNLM"/>
    </source>
</evidence>
<dbReference type="PROSITE" id="PS51257">
    <property type="entry name" value="PROKAR_LIPOPROTEIN"/>
    <property type="match status" value="1"/>
</dbReference>
<evidence type="ECO:0000313" key="1">
    <source>
        <dbReference type="EMBL" id="GAA2601955.1"/>
    </source>
</evidence>
<comment type="caution">
    <text evidence="1">The sequence shown here is derived from an EMBL/GenBank/DDBJ whole genome shotgun (WGS) entry which is preliminary data.</text>
</comment>
<evidence type="ECO:0000313" key="2">
    <source>
        <dbReference type="Proteomes" id="UP001501509"/>
    </source>
</evidence>